<dbReference type="InterPro" id="IPR050942">
    <property type="entry name" value="F-box_BR-signaling"/>
</dbReference>
<proteinExistence type="predicted"/>
<dbReference type="InterPro" id="IPR005174">
    <property type="entry name" value="KIB1-4_b-propeller"/>
</dbReference>
<reference evidence="2 3" key="1">
    <citation type="journal article" date="2019" name="Nat. Plants">
        <title>Stout camphor tree genome fills gaps in understanding of flowering plant genome evolution.</title>
        <authorList>
            <person name="Chaw S.M."/>
            <person name="Liu Y.C."/>
            <person name="Wu Y.W."/>
            <person name="Wang H.Y."/>
            <person name="Lin C.I."/>
            <person name="Wu C.S."/>
            <person name="Ke H.M."/>
            <person name="Chang L.Y."/>
            <person name="Hsu C.Y."/>
            <person name="Yang H.T."/>
            <person name="Sudianto E."/>
            <person name="Hsu M.H."/>
            <person name="Wu K.P."/>
            <person name="Wang L.N."/>
            <person name="Leebens-Mack J.H."/>
            <person name="Tsai I.J."/>
        </authorList>
    </citation>
    <scope>NUCLEOTIDE SEQUENCE [LARGE SCALE GENOMIC DNA]</scope>
    <source>
        <strain evidence="3">cv. Chaw 1501</strain>
        <tissue evidence="2">Young leaves</tissue>
    </source>
</reference>
<dbReference type="EMBL" id="QPKB01000010">
    <property type="protein sequence ID" value="RWR93676.1"/>
    <property type="molecule type" value="Genomic_DNA"/>
</dbReference>
<dbReference type="Pfam" id="PF03478">
    <property type="entry name" value="Beta-prop_KIB1-4"/>
    <property type="match status" value="1"/>
</dbReference>
<dbReference type="PANTHER" id="PTHR44259">
    <property type="entry name" value="OS07G0183000 PROTEIN-RELATED"/>
    <property type="match status" value="1"/>
</dbReference>
<dbReference type="AlphaFoldDB" id="A0A443PSD5"/>
<gene>
    <name evidence="2" type="ORF">CKAN_02294000</name>
</gene>
<dbReference type="CDD" id="cd09917">
    <property type="entry name" value="F-box_SF"/>
    <property type="match status" value="1"/>
</dbReference>
<name>A0A443PSD5_9MAGN</name>
<dbReference type="PANTHER" id="PTHR44259:SF114">
    <property type="entry name" value="OS06G0707300 PROTEIN"/>
    <property type="match status" value="1"/>
</dbReference>
<evidence type="ECO:0000313" key="3">
    <source>
        <dbReference type="Proteomes" id="UP000283530"/>
    </source>
</evidence>
<evidence type="ECO:0000259" key="1">
    <source>
        <dbReference type="Pfam" id="PF03478"/>
    </source>
</evidence>
<sequence length="480" mass="55376">MGSWSDFLRNKDSLPSRWLEELALDEDPPALDEDVLFGIFNKCSLRDCVRMGAVCKSWLKVSKWSLRTRSQLPWLMMLSDPIKYKNQRRPRPVPWKNPNFRSSVDQETEQSRCFFGLSHDAIKGTFTFQEKGTFTFQEMSRRCCCGSFYNGDARGWLMTIDNENLDMQLFHPWRRIQLQLPHHSTLQSPYPPLGYNSPRVNVKIRKAAMSDDASVVAVIHDQLVFAFWRRGDKVWTTVRNSVNADDVSDVIYHKGRFYVVTWDGILGVIHINGTTHPYIEPLTEKVQLYGYQRRIYLVADSIGESLFIVVRISRAVNRILDEPNDIRRTLSFKIYETVLEETGQYTKKPVMVESLGDRVFFLGQNSSMLVIASEYPGLKGNCIYFTDDYLEAHLYESPRGIGCVDLGVFNMEDRTIKPLFRDRLHPTFSPPILHPKHDFPGTPAFSLPSSNSLLESTHAKQNVPFLERGFPLPQLYTNKP</sequence>
<accession>A0A443PSD5</accession>
<evidence type="ECO:0000313" key="2">
    <source>
        <dbReference type="EMBL" id="RWR93676.1"/>
    </source>
</evidence>
<protein>
    <submittedName>
        <fullName evidence="2">F-box-like protein</fullName>
    </submittedName>
</protein>
<comment type="caution">
    <text evidence="2">The sequence shown here is derived from an EMBL/GenBank/DDBJ whole genome shotgun (WGS) entry which is preliminary data.</text>
</comment>
<organism evidence="2 3">
    <name type="scientific">Cinnamomum micranthum f. kanehirae</name>
    <dbReference type="NCBI Taxonomy" id="337451"/>
    <lineage>
        <taxon>Eukaryota</taxon>
        <taxon>Viridiplantae</taxon>
        <taxon>Streptophyta</taxon>
        <taxon>Embryophyta</taxon>
        <taxon>Tracheophyta</taxon>
        <taxon>Spermatophyta</taxon>
        <taxon>Magnoliopsida</taxon>
        <taxon>Magnoliidae</taxon>
        <taxon>Laurales</taxon>
        <taxon>Lauraceae</taxon>
        <taxon>Cinnamomum</taxon>
    </lineage>
</organism>
<dbReference type="Gene3D" id="1.20.1280.50">
    <property type="match status" value="1"/>
</dbReference>
<feature type="domain" description="KIB1-4 beta-propeller" evidence="1">
    <location>
        <begin position="133"/>
        <end position="410"/>
    </location>
</feature>
<dbReference type="STRING" id="337451.A0A443PSD5"/>
<dbReference type="Proteomes" id="UP000283530">
    <property type="component" value="Unassembled WGS sequence"/>
</dbReference>
<keyword evidence="3" id="KW-1185">Reference proteome</keyword>
<dbReference type="OrthoDB" id="642536at2759"/>